<dbReference type="PROSITE" id="PS51779">
    <property type="entry name" value="POTRA"/>
    <property type="match status" value="1"/>
</dbReference>
<feature type="transmembrane region" description="Helical" evidence="8">
    <location>
        <begin position="12"/>
        <end position="36"/>
    </location>
</feature>
<evidence type="ECO:0000256" key="6">
    <source>
        <dbReference type="ARBA" id="ARBA00023136"/>
    </source>
</evidence>
<evidence type="ECO:0000256" key="5">
    <source>
        <dbReference type="ARBA" id="ARBA00022989"/>
    </source>
</evidence>
<dbReference type="OrthoDB" id="1748794at2"/>
<evidence type="ECO:0000256" key="2">
    <source>
        <dbReference type="ARBA" id="ARBA00022475"/>
    </source>
</evidence>
<dbReference type="Pfam" id="PF08478">
    <property type="entry name" value="POTRA_1"/>
    <property type="match status" value="1"/>
</dbReference>
<evidence type="ECO:0000256" key="1">
    <source>
        <dbReference type="ARBA" id="ARBA00004370"/>
    </source>
</evidence>
<dbReference type="Gene3D" id="3.10.20.310">
    <property type="entry name" value="membrane protein fhac"/>
    <property type="match status" value="1"/>
</dbReference>
<dbReference type="InterPro" id="IPR050487">
    <property type="entry name" value="FtsQ_DivIB"/>
</dbReference>
<organism evidence="10 11">
    <name type="scientific">Tindallia californiensis</name>
    <dbReference type="NCBI Taxonomy" id="159292"/>
    <lineage>
        <taxon>Bacteria</taxon>
        <taxon>Bacillati</taxon>
        <taxon>Bacillota</taxon>
        <taxon>Clostridia</taxon>
        <taxon>Peptostreptococcales</taxon>
        <taxon>Tindalliaceae</taxon>
        <taxon>Tindallia</taxon>
    </lineage>
</organism>
<name>A0A1H3JPL4_9FIRM</name>
<proteinExistence type="predicted"/>
<keyword evidence="6 8" id="KW-0472">Membrane</keyword>
<evidence type="ECO:0000259" key="9">
    <source>
        <dbReference type="PROSITE" id="PS51779"/>
    </source>
</evidence>
<keyword evidence="4 8" id="KW-0812">Transmembrane</keyword>
<keyword evidence="2" id="KW-1003">Cell membrane</keyword>
<sequence length="260" mass="29905">MTQQKYRKKNSRSCLISLCLLLFTILIIGGGIYYIVFESPLFTVKSIEVQGLDSIDQEVIVSFSQIHIGDSFFKIRTKQVEDQIEEHPYVKEARVKRKGISRINIVVRERREYAIIPYMGSFIYLDREQVVLRVSDGVIDENLSIVTGVEFESFHVGKPVSVKNQEILDAAYEVLVAAQEAEMMDHISEIHITEAQEVRLITFNGIEVLMGKIDQPAYSVLALKEALITLHTRGMNDVILDMRYQDHITVRPRVRQEEEE</sequence>
<dbReference type="InterPro" id="IPR013685">
    <property type="entry name" value="POTRA_FtsQ_type"/>
</dbReference>
<dbReference type="EMBL" id="FNPV01000002">
    <property type="protein sequence ID" value="SDY41856.1"/>
    <property type="molecule type" value="Genomic_DNA"/>
</dbReference>
<keyword evidence="3 10" id="KW-0132">Cell division</keyword>
<accession>A0A1H3JPL4</accession>
<keyword evidence="5 8" id="KW-1133">Transmembrane helix</keyword>
<reference evidence="10 11" key="1">
    <citation type="submission" date="2016-10" db="EMBL/GenBank/DDBJ databases">
        <authorList>
            <person name="de Groot N.N."/>
        </authorList>
    </citation>
    <scope>NUCLEOTIDE SEQUENCE [LARGE SCALE GENOMIC DNA]</scope>
    <source>
        <strain evidence="10 11">APO</strain>
    </source>
</reference>
<dbReference type="GO" id="GO:0005886">
    <property type="term" value="C:plasma membrane"/>
    <property type="evidence" value="ECO:0007669"/>
    <property type="project" value="TreeGrafter"/>
</dbReference>
<evidence type="ECO:0000256" key="8">
    <source>
        <dbReference type="SAM" id="Phobius"/>
    </source>
</evidence>
<feature type="domain" description="POTRA" evidence="9">
    <location>
        <begin position="42"/>
        <end position="110"/>
    </location>
</feature>
<keyword evidence="7" id="KW-0131">Cell cycle</keyword>
<dbReference type="AlphaFoldDB" id="A0A1H3JPL4"/>
<dbReference type="InterPro" id="IPR034746">
    <property type="entry name" value="POTRA"/>
</dbReference>
<gene>
    <name evidence="10" type="ORF">SAMN05192546_10261</name>
</gene>
<evidence type="ECO:0000256" key="3">
    <source>
        <dbReference type="ARBA" id="ARBA00022618"/>
    </source>
</evidence>
<comment type="subcellular location">
    <subcellularLocation>
        <location evidence="1">Membrane</location>
    </subcellularLocation>
</comment>
<protein>
    <submittedName>
        <fullName evidence="10">Cell division protein FtsQ</fullName>
    </submittedName>
</protein>
<keyword evidence="11" id="KW-1185">Reference proteome</keyword>
<evidence type="ECO:0000313" key="11">
    <source>
        <dbReference type="Proteomes" id="UP000199230"/>
    </source>
</evidence>
<dbReference type="PANTHER" id="PTHR37820">
    <property type="entry name" value="CELL DIVISION PROTEIN DIVIB"/>
    <property type="match status" value="1"/>
</dbReference>
<evidence type="ECO:0000313" key="10">
    <source>
        <dbReference type="EMBL" id="SDY41856.1"/>
    </source>
</evidence>
<evidence type="ECO:0000256" key="7">
    <source>
        <dbReference type="ARBA" id="ARBA00023306"/>
    </source>
</evidence>
<dbReference type="Proteomes" id="UP000199230">
    <property type="component" value="Unassembled WGS sequence"/>
</dbReference>
<dbReference type="PANTHER" id="PTHR37820:SF1">
    <property type="entry name" value="CELL DIVISION PROTEIN FTSQ"/>
    <property type="match status" value="1"/>
</dbReference>
<evidence type="ECO:0000256" key="4">
    <source>
        <dbReference type="ARBA" id="ARBA00022692"/>
    </source>
</evidence>
<dbReference type="STRING" id="159292.SAMN05192546_10261"/>
<dbReference type="GO" id="GO:0051301">
    <property type="term" value="P:cell division"/>
    <property type="evidence" value="ECO:0007669"/>
    <property type="project" value="UniProtKB-KW"/>
</dbReference>
<dbReference type="RefSeq" id="WP_093310723.1">
    <property type="nucleotide sequence ID" value="NZ_FNPV01000002.1"/>
</dbReference>